<evidence type="ECO:0008006" key="3">
    <source>
        <dbReference type="Google" id="ProtNLM"/>
    </source>
</evidence>
<evidence type="ECO:0000313" key="2">
    <source>
        <dbReference type="Proteomes" id="UP000012099"/>
    </source>
</evidence>
<name>A0ABN0IXI9_9LEPT</name>
<keyword evidence="2" id="KW-1185">Reference proteome</keyword>
<reference evidence="1 2" key="1">
    <citation type="submission" date="2013-01" db="EMBL/GenBank/DDBJ databases">
        <authorList>
            <person name="Harkins D.M."/>
            <person name="Durkin A.S."/>
            <person name="Brinkac L.M."/>
            <person name="Haft D.H."/>
            <person name="Selengut J.D."/>
            <person name="Sanka R."/>
            <person name="DePew J."/>
            <person name="Purushe J."/>
            <person name="Whelen A.C."/>
            <person name="Vinetz J.M."/>
            <person name="Sutton G.G."/>
            <person name="Nierman W.C."/>
            <person name="Fouts D.E."/>
        </authorList>
    </citation>
    <scope>NUCLEOTIDE SEQUENCE [LARGE SCALE GENOMIC DNA]</scope>
    <source>
        <strain evidence="1 2">2007001578</strain>
    </source>
</reference>
<sequence length="66" mass="7526">MKSQDSNYIGIDCGKKFEVIRINSEGSYERQQFSTTESGISHWLNLNDVVGLVFLARKENQSLRST</sequence>
<protein>
    <recommendedName>
        <fullName evidence="3">Transposase domain protein</fullName>
    </recommendedName>
</protein>
<proteinExistence type="predicted"/>
<organism evidence="1 2">
    <name type="scientific">Leptospira noguchii str. 2007001578</name>
    <dbReference type="NCBI Taxonomy" id="1049974"/>
    <lineage>
        <taxon>Bacteria</taxon>
        <taxon>Pseudomonadati</taxon>
        <taxon>Spirochaetota</taxon>
        <taxon>Spirochaetia</taxon>
        <taxon>Leptospirales</taxon>
        <taxon>Leptospiraceae</taxon>
        <taxon>Leptospira</taxon>
    </lineage>
</organism>
<feature type="non-terminal residue" evidence="1">
    <location>
        <position position="66"/>
    </location>
</feature>
<dbReference type="EMBL" id="AHMH02000121">
    <property type="protein sequence ID" value="EMM99333.1"/>
    <property type="molecule type" value="Genomic_DNA"/>
</dbReference>
<gene>
    <name evidence="1" type="ORF">LEP1GSC035_4171</name>
</gene>
<accession>A0ABN0IXI9</accession>
<dbReference type="Proteomes" id="UP000012099">
    <property type="component" value="Unassembled WGS sequence"/>
</dbReference>
<comment type="caution">
    <text evidence="1">The sequence shown here is derived from an EMBL/GenBank/DDBJ whole genome shotgun (WGS) entry which is preliminary data.</text>
</comment>
<evidence type="ECO:0000313" key="1">
    <source>
        <dbReference type="EMBL" id="EMM99333.1"/>
    </source>
</evidence>